<name>A0A5C7H5T4_9ROSI</name>
<sequence>MRAVRAEVEEVRTKWASYRNSPSVNFGTTTSTNTIQVPKPSTYSYNRKAMEVENFLFGLKQYLEAKGHGDTINPIHTWDDFKRELNKQFSPTNAEKEAHGCLYRLKQSGSISDYIKEFTTLIFEIEDMSDKDKLFYFMDDLKDWVRVELERRNVQDLDTAIAAVKSLADYTQPKERKVIHEKSG</sequence>
<accession>A0A5C7H5T4</accession>
<dbReference type="OrthoDB" id="1939000at2759"/>
<dbReference type="EMBL" id="VAHF01000011">
    <property type="protein sequence ID" value="TXG51782.1"/>
    <property type="molecule type" value="Genomic_DNA"/>
</dbReference>
<proteinExistence type="predicted"/>
<evidence type="ECO:0000259" key="1">
    <source>
        <dbReference type="Pfam" id="PF03732"/>
    </source>
</evidence>
<gene>
    <name evidence="2" type="ORF">EZV62_024306</name>
</gene>
<evidence type="ECO:0000313" key="2">
    <source>
        <dbReference type="EMBL" id="TXG51782.1"/>
    </source>
</evidence>
<organism evidence="2 3">
    <name type="scientific">Acer yangbiense</name>
    <dbReference type="NCBI Taxonomy" id="1000413"/>
    <lineage>
        <taxon>Eukaryota</taxon>
        <taxon>Viridiplantae</taxon>
        <taxon>Streptophyta</taxon>
        <taxon>Embryophyta</taxon>
        <taxon>Tracheophyta</taxon>
        <taxon>Spermatophyta</taxon>
        <taxon>Magnoliopsida</taxon>
        <taxon>eudicotyledons</taxon>
        <taxon>Gunneridae</taxon>
        <taxon>Pentapetalae</taxon>
        <taxon>rosids</taxon>
        <taxon>malvids</taxon>
        <taxon>Sapindales</taxon>
        <taxon>Sapindaceae</taxon>
        <taxon>Hippocastanoideae</taxon>
        <taxon>Acereae</taxon>
        <taxon>Acer</taxon>
    </lineage>
</organism>
<keyword evidence="3" id="KW-1185">Reference proteome</keyword>
<evidence type="ECO:0000313" key="3">
    <source>
        <dbReference type="Proteomes" id="UP000323000"/>
    </source>
</evidence>
<reference evidence="3" key="1">
    <citation type="journal article" date="2019" name="Gigascience">
        <title>De novo genome assembly of the endangered Acer yangbiense, a plant species with extremely small populations endemic to Yunnan Province, China.</title>
        <authorList>
            <person name="Yang J."/>
            <person name="Wariss H.M."/>
            <person name="Tao L."/>
            <person name="Zhang R."/>
            <person name="Yun Q."/>
            <person name="Hollingsworth P."/>
            <person name="Dao Z."/>
            <person name="Luo G."/>
            <person name="Guo H."/>
            <person name="Ma Y."/>
            <person name="Sun W."/>
        </authorList>
    </citation>
    <scope>NUCLEOTIDE SEQUENCE [LARGE SCALE GENOMIC DNA]</scope>
    <source>
        <strain evidence="3">cv. Malutang</strain>
    </source>
</reference>
<protein>
    <recommendedName>
        <fullName evidence="1">Retrotransposon gag domain-containing protein</fullName>
    </recommendedName>
</protein>
<dbReference type="Pfam" id="PF03732">
    <property type="entry name" value="Retrotrans_gag"/>
    <property type="match status" value="1"/>
</dbReference>
<feature type="domain" description="Retrotransposon gag" evidence="1">
    <location>
        <begin position="71"/>
        <end position="141"/>
    </location>
</feature>
<dbReference type="InterPro" id="IPR005162">
    <property type="entry name" value="Retrotrans_gag_dom"/>
</dbReference>
<comment type="caution">
    <text evidence="2">The sequence shown here is derived from an EMBL/GenBank/DDBJ whole genome shotgun (WGS) entry which is preliminary data.</text>
</comment>
<dbReference type="Proteomes" id="UP000323000">
    <property type="component" value="Chromosome 11"/>
</dbReference>
<dbReference type="AlphaFoldDB" id="A0A5C7H5T4"/>